<evidence type="ECO:0000313" key="1">
    <source>
        <dbReference type="EMBL" id="CAG8563039.1"/>
    </source>
</evidence>
<organism evidence="1 2">
    <name type="scientific">Dentiscutata erythropus</name>
    <dbReference type="NCBI Taxonomy" id="1348616"/>
    <lineage>
        <taxon>Eukaryota</taxon>
        <taxon>Fungi</taxon>
        <taxon>Fungi incertae sedis</taxon>
        <taxon>Mucoromycota</taxon>
        <taxon>Glomeromycotina</taxon>
        <taxon>Glomeromycetes</taxon>
        <taxon>Diversisporales</taxon>
        <taxon>Gigasporaceae</taxon>
        <taxon>Dentiscutata</taxon>
    </lineage>
</organism>
<dbReference type="AlphaFoldDB" id="A0A9N9BGF6"/>
<evidence type="ECO:0000313" key="2">
    <source>
        <dbReference type="Proteomes" id="UP000789405"/>
    </source>
</evidence>
<feature type="non-terminal residue" evidence="1">
    <location>
        <position position="447"/>
    </location>
</feature>
<accession>A0A9N9BGF6</accession>
<name>A0A9N9BGF6_9GLOM</name>
<reference evidence="1" key="1">
    <citation type="submission" date="2021-06" db="EMBL/GenBank/DDBJ databases">
        <authorList>
            <person name="Kallberg Y."/>
            <person name="Tangrot J."/>
            <person name="Rosling A."/>
        </authorList>
    </citation>
    <scope>NUCLEOTIDE SEQUENCE</scope>
    <source>
        <strain evidence="1">MA453B</strain>
    </source>
</reference>
<dbReference type="OrthoDB" id="2413986at2759"/>
<dbReference type="Proteomes" id="UP000789405">
    <property type="component" value="Unassembled WGS sequence"/>
</dbReference>
<proteinExistence type="predicted"/>
<comment type="caution">
    <text evidence="1">The sequence shown here is derived from an EMBL/GenBank/DDBJ whole genome shotgun (WGS) entry which is preliminary data.</text>
</comment>
<protein>
    <submittedName>
        <fullName evidence="1">8116_t:CDS:1</fullName>
    </submittedName>
</protein>
<sequence length="447" mass="53142">TERRTEKIEVIDLTVVDEDVTKQSLIETAKSMEAGNIMCTIRRFNIIFTEVFFKELDYYFKKMRVFETVHLSQTENEVTSEINIENTERLESHPEIKKMYRSEFLLRVMTKNKSLENIFLKYKYQAAIEYINMILEDIMIRDDFDSRIFTMIKKVFSLEALEKNGLQDILRKKYQTKVIYEIDVIELLNLWCVVNNFVSLLHDLSSEDLYFEFIESGLLRELYNNFQKDYEEPLTAEKFIDSVKFYLDNTSDDDLKVISITDSDDDLPSKDKNLFKKLNQGNHNVRTQEVILIIDSDDDELSIMAANNNDDDFTYINNDRSLRISKKIIRDKLNKLKKRLESEKVINHIIDICKNKEKYKHHKEYKPSRLQFCRPAKVLNIDELVSGYYGMKGFTIMFNYLMTNTQKWQPYVRDLEVDYSTALKIKNKNVNYGNTHFFGDSNDESFW</sequence>
<gene>
    <name evidence="1" type="ORF">DERYTH_LOCUS5831</name>
</gene>
<keyword evidence="2" id="KW-1185">Reference proteome</keyword>
<dbReference type="EMBL" id="CAJVPY010002514">
    <property type="protein sequence ID" value="CAG8563039.1"/>
    <property type="molecule type" value="Genomic_DNA"/>
</dbReference>